<keyword evidence="2" id="KW-1185">Reference proteome</keyword>
<accession>A0A2I0X4C4</accession>
<evidence type="ECO:0000313" key="2">
    <source>
        <dbReference type="Proteomes" id="UP000233837"/>
    </source>
</evidence>
<dbReference type="Proteomes" id="UP000233837">
    <property type="component" value="Unassembled WGS sequence"/>
</dbReference>
<reference evidence="1 2" key="1">
    <citation type="journal article" date="2016" name="Sci. Rep.">
        <title>The Dendrobium catenatum Lindl. genome sequence provides insights into polysaccharide synthase, floral development and adaptive evolution.</title>
        <authorList>
            <person name="Zhang G.Q."/>
            <person name="Xu Q."/>
            <person name="Bian C."/>
            <person name="Tsai W.C."/>
            <person name="Yeh C.M."/>
            <person name="Liu K.W."/>
            <person name="Yoshida K."/>
            <person name="Zhang L.S."/>
            <person name="Chang S.B."/>
            <person name="Chen F."/>
            <person name="Shi Y."/>
            <person name="Su Y.Y."/>
            <person name="Zhang Y.Q."/>
            <person name="Chen L.J."/>
            <person name="Yin Y."/>
            <person name="Lin M."/>
            <person name="Huang H."/>
            <person name="Deng H."/>
            <person name="Wang Z.W."/>
            <person name="Zhu S.L."/>
            <person name="Zhao X."/>
            <person name="Deng C."/>
            <person name="Niu S.C."/>
            <person name="Huang J."/>
            <person name="Wang M."/>
            <person name="Liu G.H."/>
            <person name="Yang H.J."/>
            <person name="Xiao X.J."/>
            <person name="Hsiao Y.Y."/>
            <person name="Wu W.L."/>
            <person name="Chen Y.Y."/>
            <person name="Mitsuda N."/>
            <person name="Ohme-Takagi M."/>
            <person name="Luo Y.B."/>
            <person name="Van de Peer Y."/>
            <person name="Liu Z.J."/>
        </authorList>
    </citation>
    <scope>NUCLEOTIDE SEQUENCE [LARGE SCALE GENOMIC DNA]</scope>
    <source>
        <tissue evidence="1">The whole plant</tissue>
    </source>
</reference>
<name>A0A2I0X4C4_9ASPA</name>
<dbReference type="EMBL" id="KZ502160">
    <property type="protein sequence ID" value="PKU82737.1"/>
    <property type="molecule type" value="Genomic_DNA"/>
</dbReference>
<evidence type="ECO:0000313" key="1">
    <source>
        <dbReference type="EMBL" id="PKU82737.1"/>
    </source>
</evidence>
<proteinExistence type="predicted"/>
<protein>
    <submittedName>
        <fullName evidence="1">Uncharacterized protein</fullName>
    </submittedName>
</protein>
<reference evidence="1 2" key="2">
    <citation type="journal article" date="2017" name="Nature">
        <title>The Apostasia genome and the evolution of orchids.</title>
        <authorList>
            <person name="Zhang G.Q."/>
            <person name="Liu K.W."/>
            <person name="Li Z."/>
            <person name="Lohaus R."/>
            <person name="Hsiao Y.Y."/>
            <person name="Niu S.C."/>
            <person name="Wang J.Y."/>
            <person name="Lin Y.C."/>
            <person name="Xu Q."/>
            <person name="Chen L.J."/>
            <person name="Yoshida K."/>
            <person name="Fujiwara S."/>
            <person name="Wang Z.W."/>
            <person name="Zhang Y.Q."/>
            <person name="Mitsuda N."/>
            <person name="Wang M."/>
            <person name="Liu G.H."/>
            <person name="Pecoraro L."/>
            <person name="Huang H.X."/>
            <person name="Xiao X.J."/>
            <person name="Lin M."/>
            <person name="Wu X.Y."/>
            <person name="Wu W.L."/>
            <person name="Chen Y.Y."/>
            <person name="Chang S.B."/>
            <person name="Sakamoto S."/>
            <person name="Ohme-Takagi M."/>
            <person name="Yagi M."/>
            <person name="Zeng S.J."/>
            <person name="Shen C.Y."/>
            <person name="Yeh C.M."/>
            <person name="Luo Y.B."/>
            <person name="Tsai W.C."/>
            <person name="Van de Peer Y."/>
            <person name="Liu Z.J."/>
        </authorList>
    </citation>
    <scope>NUCLEOTIDE SEQUENCE [LARGE SCALE GENOMIC DNA]</scope>
    <source>
        <tissue evidence="1">The whole plant</tissue>
    </source>
</reference>
<dbReference type="AlphaFoldDB" id="A0A2I0X4C4"/>
<organism evidence="1 2">
    <name type="scientific">Dendrobium catenatum</name>
    <dbReference type="NCBI Taxonomy" id="906689"/>
    <lineage>
        <taxon>Eukaryota</taxon>
        <taxon>Viridiplantae</taxon>
        <taxon>Streptophyta</taxon>
        <taxon>Embryophyta</taxon>
        <taxon>Tracheophyta</taxon>
        <taxon>Spermatophyta</taxon>
        <taxon>Magnoliopsida</taxon>
        <taxon>Liliopsida</taxon>
        <taxon>Asparagales</taxon>
        <taxon>Orchidaceae</taxon>
        <taxon>Epidendroideae</taxon>
        <taxon>Malaxideae</taxon>
        <taxon>Dendrobiinae</taxon>
        <taxon>Dendrobium</taxon>
    </lineage>
</organism>
<sequence length="60" mass="6701">MLGFLAKQLACNNRKVIGLEPVHRNVNVQEYNIFDKSSIISSLPDALAKDDRLLSLGCDR</sequence>
<gene>
    <name evidence="1" type="ORF">MA16_Dca027849</name>
</gene>